<dbReference type="Gene3D" id="3.40.50.10260">
    <property type="entry name" value="YjeF N-terminal domain"/>
    <property type="match status" value="1"/>
</dbReference>
<dbReference type="NCBIfam" id="TIGR00197">
    <property type="entry name" value="yjeF_nterm"/>
    <property type="match status" value="1"/>
</dbReference>
<dbReference type="PROSITE" id="PS51383">
    <property type="entry name" value="YJEF_C_3"/>
    <property type="match status" value="1"/>
</dbReference>
<feature type="binding site" evidence="17">
    <location>
        <position position="376"/>
    </location>
    <ligand>
        <name>(6S)-NADPHX</name>
        <dbReference type="ChEBI" id="CHEBI:64076"/>
    </ligand>
</feature>
<evidence type="ECO:0000256" key="15">
    <source>
        <dbReference type="ARBA" id="ARBA00048238"/>
    </source>
</evidence>
<dbReference type="Proteomes" id="UP001165489">
    <property type="component" value="Unassembled WGS sequence"/>
</dbReference>
<evidence type="ECO:0000256" key="3">
    <source>
        <dbReference type="ARBA" id="ARBA00006001"/>
    </source>
</evidence>
<dbReference type="PANTHER" id="PTHR12592:SF0">
    <property type="entry name" value="ATP-DEPENDENT (S)-NAD(P)H-HYDRATE DEHYDRATASE"/>
    <property type="match status" value="1"/>
</dbReference>
<dbReference type="PROSITE" id="PS51385">
    <property type="entry name" value="YJEF_N"/>
    <property type="match status" value="1"/>
</dbReference>
<evidence type="ECO:0000256" key="18">
    <source>
        <dbReference type="HAMAP-Rule" id="MF_01966"/>
    </source>
</evidence>
<comment type="similarity">
    <text evidence="17">Belongs to the NnrD/CARKD family.</text>
</comment>
<evidence type="ECO:0000256" key="1">
    <source>
        <dbReference type="ARBA" id="ARBA00000013"/>
    </source>
</evidence>
<feature type="binding site" evidence="18">
    <location>
        <begin position="70"/>
        <end position="74"/>
    </location>
    <ligand>
        <name>(6S)-NADPHX</name>
        <dbReference type="ChEBI" id="CHEBI:64076"/>
    </ligand>
</feature>
<dbReference type="NCBIfam" id="TIGR00196">
    <property type="entry name" value="yjeF_cterm"/>
    <property type="match status" value="1"/>
</dbReference>
<evidence type="ECO:0000256" key="17">
    <source>
        <dbReference type="HAMAP-Rule" id="MF_01965"/>
    </source>
</evidence>
<keyword evidence="11 18" id="KW-0413">Isomerase</keyword>
<dbReference type="EC" id="5.1.99.6" evidence="19"/>
<dbReference type="PIRSF" id="PIRSF017184">
    <property type="entry name" value="Nnr"/>
    <property type="match status" value="1"/>
</dbReference>
<evidence type="ECO:0000256" key="5">
    <source>
        <dbReference type="ARBA" id="ARBA00022723"/>
    </source>
</evidence>
<dbReference type="PROSITE" id="PS01050">
    <property type="entry name" value="YJEF_C_2"/>
    <property type="match status" value="1"/>
</dbReference>
<feature type="binding site" evidence="18">
    <location>
        <begin position="139"/>
        <end position="145"/>
    </location>
    <ligand>
        <name>(6S)-NADPHX</name>
        <dbReference type="ChEBI" id="CHEBI:64076"/>
    </ligand>
</feature>
<dbReference type="Gene3D" id="3.40.1190.20">
    <property type="match status" value="1"/>
</dbReference>
<protein>
    <recommendedName>
        <fullName evidence="19">Bifunctional NAD(P)H-hydrate repair enzyme</fullName>
    </recommendedName>
    <alternativeName>
        <fullName evidence="19">Nicotinamide nucleotide repair protein</fullName>
    </alternativeName>
    <domain>
        <recommendedName>
            <fullName evidence="19">ADP-dependent (S)-NAD(P)H-hydrate dehydratase</fullName>
            <ecNumber evidence="19">4.2.1.136</ecNumber>
        </recommendedName>
        <alternativeName>
            <fullName evidence="19">ADP-dependent NAD(P)HX dehydratase</fullName>
        </alternativeName>
    </domain>
    <domain>
        <recommendedName>
            <fullName evidence="19">NAD(P)H-hydrate epimerase</fullName>
            <ecNumber evidence="19">5.1.99.6</ecNumber>
        </recommendedName>
    </domain>
</protein>
<evidence type="ECO:0000256" key="7">
    <source>
        <dbReference type="ARBA" id="ARBA00022840"/>
    </source>
</evidence>
<dbReference type="Pfam" id="PF01256">
    <property type="entry name" value="Carb_kinase"/>
    <property type="match status" value="1"/>
</dbReference>
<comment type="function">
    <text evidence="14 19">Bifunctional enzyme that catalyzes the epimerization of the S- and R-forms of NAD(P)HX and the dehydration of the S-form of NAD(P)HX at the expense of ADP, which is converted to AMP. This allows the repair of both epimers of NAD(P)HX, a damaged form of NAD(P)H that is a result of enzymatic or heat-dependent hydration.</text>
</comment>
<dbReference type="SUPFAM" id="SSF53613">
    <property type="entry name" value="Ribokinase-like"/>
    <property type="match status" value="1"/>
</dbReference>
<evidence type="ECO:0000256" key="13">
    <source>
        <dbReference type="ARBA" id="ARBA00023268"/>
    </source>
</evidence>
<gene>
    <name evidence="18" type="primary">nnrE</name>
    <name evidence="17" type="synonym">nnrD</name>
    <name evidence="22" type="ORF">MM239_05430</name>
</gene>
<feature type="binding site" evidence="17">
    <location>
        <position position="441"/>
    </location>
    <ligand>
        <name>(6S)-NADPHX</name>
        <dbReference type="ChEBI" id="CHEBI:64076"/>
    </ligand>
</feature>
<dbReference type="EC" id="4.2.1.136" evidence="19"/>
<dbReference type="InterPro" id="IPR036652">
    <property type="entry name" value="YjeF_N_dom_sf"/>
</dbReference>
<comment type="function">
    <text evidence="17">Catalyzes the dehydration of the S-form of NAD(P)HX at the expense of ADP, which is converted to AMP. Together with NAD(P)HX epimerase, which catalyzes the epimerization of the S- and R-forms, the enzyme allows the repair of both epimers of NAD(P)HX, a damaged form of NAD(P)H that is a result of enzymatic or heat-dependent hydration.</text>
</comment>
<comment type="function">
    <text evidence="18">Catalyzes the epimerization of the S- and R-forms of NAD(P)HX, a damaged form of NAD(P)H that is a result of enzymatic or heat-dependent hydration. This is a prerequisite for the S-specific NAD(P)H-hydrate dehydratase to allow the repair of both epimers of NAD(P)HX.</text>
</comment>
<evidence type="ECO:0000259" key="20">
    <source>
        <dbReference type="PROSITE" id="PS51383"/>
    </source>
</evidence>
<keyword evidence="10 17" id="KW-0520">NAD</keyword>
<dbReference type="EMBL" id="JAKZGP010000009">
    <property type="protein sequence ID" value="MCH7408826.1"/>
    <property type="molecule type" value="Genomic_DNA"/>
</dbReference>
<dbReference type="RefSeq" id="WP_241347192.1">
    <property type="nucleotide sequence ID" value="NZ_JAKZGP010000009.1"/>
</dbReference>
<comment type="similarity">
    <text evidence="3 19">In the N-terminal section; belongs to the NnrE/AIBP family.</text>
</comment>
<name>A0ABS9UXC4_9BACT</name>
<dbReference type="SUPFAM" id="SSF64153">
    <property type="entry name" value="YjeF N-terminal domain-like"/>
    <property type="match status" value="1"/>
</dbReference>
<feature type="binding site" evidence="17">
    <location>
        <begin position="411"/>
        <end position="415"/>
    </location>
    <ligand>
        <name>AMP</name>
        <dbReference type="ChEBI" id="CHEBI:456215"/>
    </ligand>
</feature>
<keyword evidence="12 17" id="KW-0456">Lyase</keyword>
<comment type="similarity">
    <text evidence="18">Belongs to the NnrE/AIBP family.</text>
</comment>
<evidence type="ECO:0000256" key="19">
    <source>
        <dbReference type="PIRNR" id="PIRNR017184"/>
    </source>
</evidence>
<evidence type="ECO:0000256" key="2">
    <source>
        <dbReference type="ARBA" id="ARBA00000909"/>
    </source>
</evidence>
<dbReference type="HAMAP" id="MF_01965">
    <property type="entry name" value="NADHX_dehydratase"/>
    <property type="match status" value="1"/>
</dbReference>
<comment type="cofactor">
    <cofactor evidence="17">
        <name>Mg(2+)</name>
        <dbReference type="ChEBI" id="CHEBI:18420"/>
    </cofactor>
</comment>
<keyword evidence="23" id="KW-1185">Reference proteome</keyword>
<feature type="binding site" evidence="17">
    <location>
        <position position="269"/>
    </location>
    <ligand>
        <name>(6S)-NADPHX</name>
        <dbReference type="ChEBI" id="CHEBI:64076"/>
    </ligand>
</feature>
<evidence type="ECO:0000256" key="12">
    <source>
        <dbReference type="ARBA" id="ARBA00023239"/>
    </source>
</evidence>
<feature type="binding site" evidence="18">
    <location>
        <position position="71"/>
    </location>
    <ligand>
        <name>K(+)</name>
        <dbReference type="ChEBI" id="CHEBI:29103"/>
    </ligand>
</feature>
<evidence type="ECO:0000256" key="4">
    <source>
        <dbReference type="ARBA" id="ARBA00009524"/>
    </source>
</evidence>
<comment type="subunit">
    <text evidence="17">Homotetramer.</text>
</comment>
<dbReference type="InterPro" id="IPR029056">
    <property type="entry name" value="Ribokinase-like"/>
</dbReference>
<feature type="binding site" evidence="17">
    <location>
        <position position="440"/>
    </location>
    <ligand>
        <name>AMP</name>
        <dbReference type="ChEBI" id="CHEBI:456215"/>
    </ligand>
</feature>
<comment type="catalytic activity">
    <reaction evidence="15 17 19">
        <text>(6S)-NADHX + ADP = AMP + phosphate + NADH + H(+)</text>
        <dbReference type="Rhea" id="RHEA:32223"/>
        <dbReference type="ChEBI" id="CHEBI:15378"/>
        <dbReference type="ChEBI" id="CHEBI:43474"/>
        <dbReference type="ChEBI" id="CHEBI:57945"/>
        <dbReference type="ChEBI" id="CHEBI:64074"/>
        <dbReference type="ChEBI" id="CHEBI:456215"/>
        <dbReference type="ChEBI" id="CHEBI:456216"/>
        <dbReference type="EC" id="4.2.1.136"/>
    </reaction>
</comment>
<proteinExistence type="inferred from homology"/>
<sequence length="502" mass="55401">MIYKNLLLTEMMLPIIAGDDVKKLDDFHMQSEGISSVQLMERAGKSFVAWYEDQSFSSVIKIYVFVGSGNNGGDGLVIARLLQNDQRAIHVVCMEPIENCSEDFIFNFSRLPDSVEVVQYTDWPKEIKDDSVIVDAVLGVGVNRPLNKNYAELISFLNTLSAIKLAVDLPSGLPADHTSVGLVFQADFTLTFQFPKLSLLFPEHAEIIGKLVVLDIGISESSIHRFSQNRFYLREIDIKKHHKYFHRFSHKGDFGKVLLIGGALGKTGAINLAGHAALRTGSGLVLLAPQIPDPYKFRPIVPELMVFGEKGGFCFEEFDSVAIGPGMGLDVNFSWFRGLLDQVNLPIVLDADGINLLSKFPELIDQLPVNSILTPHFKEFERLVGKSSDHLERIQRATDFATKYNIILILKGAHTLIAMPDGRQIFNSSGNQYMATAGSGDVLTGMIASFLGQKYSPENAAICGVFHHGMAGEIASQSKYRGMIASDIINAIPETFVQLEVL</sequence>
<evidence type="ECO:0000256" key="8">
    <source>
        <dbReference type="ARBA" id="ARBA00022857"/>
    </source>
</evidence>
<dbReference type="InterPro" id="IPR017953">
    <property type="entry name" value="Carbohydrate_kinase_pred_CS"/>
</dbReference>
<evidence type="ECO:0000259" key="21">
    <source>
        <dbReference type="PROSITE" id="PS51385"/>
    </source>
</evidence>
<dbReference type="InterPro" id="IPR000631">
    <property type="entry name" value="CARKD"/>
</dbReference>
<keyword evidence="9 18" id="KW-0630">Potassium</keyword>
<evidence type="ECO:0000256" key="14">
    <source>
        <dbReference type="ARBA" id="ARBA00025153"/>
    </source>
</evidence>
<keyword evidence="5 18" id="KW-0479">Metal-binding</keyword>
<feature type="binding site" evidence="18">
    <location>
        <position position="171"/>
    </location>
    <ligand>
        <name>K(+)</name>
        <dbReference type="ChEBI" id="CHEBI:29103"/>
    </ligand>
</feature>
<comment type="catalytic activity">
    <reaction evidence="1 18 19">
        <text>(6R)-NADHX = (6S)-NADHX</text>
        <dbReference type="Rhea" id="RHEA:32215"/>
        <dbReference type="ChEBI" id="CHEBI:64074"/>
        <dbReference type="ChEBI" id="CHEBI:64075"/>
        <dbReference type="EC" id="5.1.99.6"/>
    </reaction>
</comment>
<evidence type="ECO:0000313" key="22">
    <source>
        <dbReference type="EMBL" id="MCH7408826.1"/>
    </source>
</evidence>
<keyword evidence="8 17" id="KW-0521">NADP</keyword>
<reference evidence="22" key="1">
    <citation type="submission" date="2022-03" db="EMBL/GenBank/DDBJ databases">
        <title>De novo assembled genomes of Belliella spp. (Cyclobacteriaceae) strains.</title>
        <authorList>
            <person name="Szabo A."/>
            <person name="Korponai K."/>
            <person name="Felfoldi T."/>
        </authorList>
    </citation>
    <scope>NUCLEOTIDE SEQUENCE</scope>
    <source>
        <strain evidence="22">DSM 111904</strain>
    </source>
</reference>
<dbReference type="PANTHER" id="PTHR12592">
    <property type="entry name" value="ATP-DEPENDENT (S)-NAD(P)H-HYDRATE DEHYDRATASE FAMILY MEMBER"/>
    <property type="match status" value="1"/>
</dbReference>
<organism evidence="22 23">
    <name type="scientific">Belliella filtrata</name>
    <dbReference type="NCBI Taxonomy" id="2923435"/>
    <lineage>
        <taxon>Bacteria</taxon>
        <taxon>Pseudomonadati</taxon>
        <taxon>Bacteroidota</taxon>
        <taxon>Cytophagia</taxon>
        <taxon>Cytophagales</taxon>
        <taxon>Cyclobacteriaceae</taxon>
        <taxon>Belliella</taxon>
    </lineage>
</organism>
<feature type="domain" description="YjeF C-terminal" evidence="20">
    <location>
        <begin position="234"/>
        <end position="499"/>
    </location>
</feature>
<comment type="catalytic activity">
    <reaction evidence="16 17 19">
        <text>(6S)-NADPHX + ADP = AMP + phosphate + NADPH + H(+)</text>
        <dbReference type="Rhea" id="RHEA:32235"/>
        <dbReference type="ChEBI" id="CHEBI:15378"/>
        <dbReference type="ChEBI" id="CHEBI:43474"/>
        <dbReference type="ChEBI" id="CHEBI:57783"/>
        <dbReference type="ChEBI" id="CHEBI:64076"/>
        <dbReference type="ChEBI" id="CHEBI:456215"/>
        <dbReference type="ChEBI" id="CHEBI:456216"/>
        <dbReference type="EC" id="4.2.1.136"/>
    </reaction>
</comment>
<dbReference type="HAMAP" id="MF_01966">
    <property type="entry name" value="NADHX_epimerase"/>
    <property type="match status" value="1"/>
</dbReference>
<keyword evidence="7 17" id="KW-0067">ATP-binding</keyword>
<dbReference type="InterPro" id="IPR004443">
    <property type="entry name" value="YjeF_N_dom"/>
</dbReference>
<accession>A0ABS9UXC4</accession>
<evidence type="ECO:0000313" key="23">
    <source>
        <dbReference type="Proteomes" id="UP001165489"/>
    </source>
</evidence>
<evidence type="ECO:0000256" key="10">
    <source>
        <dbReference type="ARBA" id="ARBA00023027"/>
    </source>
</evidence>
<evidence type="ECO:0000256" key="11">
    <source>
        <dbReference type="ARBA" id="ARBA00023235"/>
    </source>
</evidence>
<feature type="binding site" evidence="18">
    <location>
        <position position="150"/>
    </location>
    <ligand>
        <name>(6S)-NADPHX</name>
        <dbReference type="ChEBI" id="CHEBI:64076"/>
    </ligand>
</feature>
<feature type="binding site" evidence="18">
    <location>
        <position position="135"/>
    </location>
    <ligand>
        <name>K(+)</name>
        <dbReference type="ChEBI" id="CHEBI:29103"/>
    </ligand>
</feature>
<keyword evidence="6 17" id="KW-0547">Nucleotide-binding</keyword>
<comment type="caution">
    <text evidence="22">The sequence shown here is derived from an EMBL/GenBank/DDBJ whole genome shotgun (WGS) entry which is preliminary data.</text>
</comment>
<dbReference type="Pfam" id="PF03853">
    <property type="entry name" value="YjeF_N"/>
    <property type="match status" value="1"/>
</dbReference>
<dbReference type="CDD" id="cd01171">
    <property type="entry name" value="YXKO-related"/>
    <property type="match status" value="1"/>
</dbReference>
<keyword evidence="13" id="KW-0511">Multifunctional enzyme</keyword>
<comment type="catalytic activity">
    <reaction evidence="2 18 19">
        <text>(6R)-NADPHX = (6S)-NADPHX</text>
        <dbReference type="Rhea" id="RHEA:32227"/>
        <dbReference type="ChEBI" id="CHEBI:64076"/>
        <dbReference type="ChEBI" id="CHEBI:64077"/>
        <dbReference type="EC" id="5.1.99.6"/>
    </reaction>
</comment>
<evidence type="ECO:0000256" key="9">
    <source>
        <dbReference type="ARBA" id="ARBA00022958"/>
    </source>
</evidence>
<comment type="cofactor">
    <cofactor evidence="18 19">
        <name>K(+)</name>
        <dbReference type="ChEBI" id="CHEBI:29103"/>
    </cofactor>
    <text evidence="18 19">Binds 1 potassium ion per subunit.</text>
</comment>
<feature type="binding site" evidence="18">
    <location>
        <position position="168"/>
    </location>
    <ligand>
        <name>(6S)-NADPHX</name>
        <dbReference type="ChEBI" id="CHEBI:64076"/>
    </ligand>
</feature>
<dbReference type="InterPro" id="IPR030677">
    <property type="entry name" value="Nnr"/>
</dbReference>
<feature type="binding site" evidence="17">
    <location>
        <position position="326"/>
    </location>
    <ligand>
        <name>(6S)-NADPHX</name>
        <dbReference type="ChEBI" id="CHEBI:64076"/>
    </ligand>
</feature>
<comment type="similarity">
    <text evidence="4 19">In the C-terminal section; belongs to the NnrD/CARKD family.</text>
</comment>
<feature type="domain" description="YjeF N-terminal" evidence="21">
    <location>
        <begin position="21"/>
        <end position="224"/>
    </location>
</feature>
<evidence type="ECO:0000256" key="6">
    <source>
        <dbReference type="ARBA" id="ARBA00022741"/>
    </source>
</evidence>
<evidence type="ECO:0000256" key="16">
    <source>
        <dbReference type="ARBA" id="ARBA00049209"/>
    </source>
</evidence>